<dbReference type="Gene3D" id="3.90.550.10">
    <property type="entry name" value="Spore Coat Polysaccharide Biosynthesis Protein SpsA, Chain A"/>
    <property type="match status" value="1"/>
</dbReference>
<dbReference type="GeneID" id="97669465"/>
<accession>A0A0M7A2Z9</accession>
<evidence type="ECO:0000313" key="2">
    <source>
        <dbReference type="Proteomes" id="UP000049983"/>
    </source>
</evidence>
<dbReference type="AlphaFoldDB" id="A0A0M7A2Z9"/>
<proteinExistence type="predicted"/>
<organism evidence="1 2">
    <name type="scientific">Roseibium album</name>
    <dbReference type="NCBI Taxonomy" id="311410"/>
    <lineage>
        <taxon>Bacteria</taxon>
        <taxon>Pseudomonadati</taxon>
        <taxon>Pseudomonadota</taxon>
        <taxon>Alphaproteobacteria</taxon>
        <taxon>Hyphomicrobiales</taxon>
        <taxon>Stappiaceae</taxon>
        <taxon>Roseibium</taxon>
    </lineage>
</organism>
<name>A0A0M7A2Z9_9HYPH</name>
<sequence>MLNAAPVVLFSYKRPDHTKRTLECLRENELARFSDLIVYSDAPKTPDDKPGVDGVRELLARIDGFKSVKIIERHTNYGLAKSITTGVSDVIDSHGKIIVVEDDVVSSKYFLNYMNKSLEIFKENKEVWHVSGFNYPMGIQVGADAFFWRLMICWGWGTWADRWKHFTRDPERLIEKFDEQDIFRFNLNGSHDFWRQVLDNQSGKIDTWAIYWYATIFERNGFCLNPVNSYCSNIGADGSGEHGAKKWAKKKFEAMKLSEQRDLHYPEIIKESPEALLAFEKYIKSLKGGRSRDLRKKNKKILGRFKRFFFNN</sequence>
<gene>
    <name evidence="1" type="ORF">LA5096_02069</name>
</gene>
<keyword evidence="2" id="KW-1185">Reference proteome</keyword>
<dbReference type="SUPFAM" id="SSF53448">
    <property type="entry name" value="Nucleotide-diphospho-sugar transferases"/>
    <property type="match status" value="1"/>
</dbReference>
<evidence type="ECO:0000313" key="1">
    <source>
        <dbReference type="EMBL" id="CTQ69249.1"/>
    </source>
</evidence>
<evidence type="ECO:0008006" key="3">
    <source>
        <dbReference type="Google" id="ProtNLM"/>
    </source>
</evidence>
<reference evidence="2" key="1">
    <citation type="submission" date="2015-07" db="EMBL/GenBank/DDBJ databases">
        <authorList>
            <person name="Rodrigo-Torres Lidia"/>
            <person name="Arahal R.David."/>
        </authorList>
    </citation>
    <scope>NUCLEOTIDE SEQUENCE [LARGE SCALE GENOMIC DNA]</scope>
    <source>
        <strain evidence="2">CECT 5096</strain>
    </source>
</reference>
<dbReference type="OrthoDB" id="5180856at2"/>
<dbReference type="RefSeq" id="WP_144436212.1">
    <property type="nucleotide sequence ID" value="NZ_CXWA01000015.1"/>
</dbReference>
<protein>
    <recommendedName>
        <fullName evidence="3">Glycosyl transferase family 2</fullName>
    </recommendedName>
</protein>
<dbReference type="InterPro" id="IPR029044">
    <property type="entry name" value="Nucleotide-diphossugar_trans"/>
</dbReference>
<dbReference type="STRING" id="311410.LA5095_05843"/>
<dbReference type="Proteomes" id="UP000049983">
    <property type="component" value="Unassembled WGS sequence"/>
</dbReference>
<dbReference type="EMBL" id="CXWC01000006">
    <property type="protein sequence ID" value="CTQ69249.1"/>
    <property type="molecule type" value="Genomic_DNA"/>
</dbReference>